<dbReference type="Gene3D" id="3.40.50.10600">
    <property type="entry name" value="SpoIIaa-like domains"/>
    <property type="match status" value="1"/>
</dbReference>
<proteinExistence type="predicted"/>
<comment type="caution">
    <text evidence="1">The sequence shown here is derived from an EMBL/GenBank/DDBJ whole genome shotgun (WGS) entry which is preliminary data.</text>
</comment>
<dbReference type="Proteomes" id="UP001320831">
    <property type="component" value="Unassembled WGS sequence"/>
</dbReference>
<evidence type="ECO:0000313" key="2">
    <source>
        <dbReference type="Proteomes" id="UP001320831"/>
    </source>
</evidence>
<name>A0ABT2LN77_9HYPH</name>
<dbReference type="InterPro" id="IPR021866">
    <property type="entry name" value="SpoIIAA-like"/>
</dbReference>
<sequence>MLINETPPHVRRIDTDREDAYAFEITGHITASDVENMYGLLEGAYELHERIDLIIIIHDYEGFDWSAAWKDQVMFGKTRAFKHIRKCAVVGGPGWISSAIALFRPFLSMEMKHFEAAEMDAAWAWIGANPLPSPA</sequence>
<dbReference type="InterPro" id="IPR036513">
    <property type="entry name" value="STAS_dom_sf"/>
</dbReference>
<dbReference type="EMBL" id="JAOCZP010000003">
    <property type="protein sequence ID" value="MCT7376020.1"/>
    <property type="molecule type" value="Genomic_DNA"/>
</dbReference>
<dbReference type="InterPro" id="IPR038396">
    <property type="entry name" value="SpoIIAA-like_sf"/>
</dbReference>
<accession>A0ABT2LN77</accession>
<reference evidence="1 2" key="1">
    <citation type="submission" date="2022-09" db="EMBL/GenBank/DDBJ databases">
        <title>Chelativorans salina sp. nov., a novel slightly halophilic bacterium isolated from a saline lake sediment enrichment.</title>
        <authorList>
            <person name="Gao L."/>
            <person name="Fang B.-Z."/>
            <person name="Li W.-J."/>
        </authorList>
    </citation>
    <scope>NUCLEOTIDE SEQUENCE [LARGE SCALE GENOMIC DNA]</scope>
    <source>
        <strain evidence="1 2">EGI FJ00035</strain>
    </source>
</reference>
<dbReference type="SUPFAM" id="SSF52091">
    <property type="entry name" value="SpoIIaa-like"/>
    <property type="match status" value="1"/>
</dbReference>
<dbReference type="RefSeq" id="WP_260903420.1">
    <property type="nucleotide sequence ID" value="NZ_JAOCZP010000003.1"/>
</dbReference>
<protein>
    <submittedName>
        <fullName evidence="1">STAS/SEC14 domain-containing protein</fullName>
    </submittedName>
</protein>
<dbReference type="Pfam" id="PF11964">
    <property type="entry name" value="SpoIIAA-like"/>
    <property type="match status" value="1"/>
</dbReference>
<keyword evidence="2" id="KW-1185">Reference proteome</keyword>
<gene>
    <name evidence="1" type="ORF">N5A92_13360</name>
</gene>
<evidence type="ECO:0000313" key="1">
    <source>
        <dbReference type="EMBL" id="MCT7376020.1"/>
    </source>
</evidence>
<organism evidence="1 2">
    <name type="scientific">Chelativorans salis</name>
    <dbReference type="NCBI Taxonomy" id="2978478"/>
    <lineage>
        <taxon>Bacteria</taxon>
        <taxon>Pseudomonadati</taxon>
        <taxon>Pseudomonadota</taxon>
        <taxon>Alphaproteobacteria</taxon>
        <taxon>Hyphomicrobiales</taxon>
        <taxon>Phyllobacteriaceae</taxon>
        <taxon>Chelativorans</taxon>
    </lineage>
</organism>